<name>A0A5K0WWJ5_9MAGN</name>
<dbReference type="PANTHER" id="PTHR33148">
    <property type="entry name" value="PLASTID MOVEMENT IMPAIRED PROTEIN-RELATED"/>
    <property type="match status" value="1"/>
</dbReference>
<organism evidence="2">
    <name type="scientific">Nymphaea colorata</name>
    <name type="common">pocket water lily</name>
    <dbReference type="NCBI Taxonomy" id="210225"/>
    <lineage>
        <taxon>Eukaryota</taxon>
        <taxon>Viridiplantae</taxon>
        <taxon>Streptophyta</taxon>
        <taxon>Embryophyta</taxon>
        <taxon>Tracheophyta</taxon>
        <taxon>Spermatophyta</taxon>
        <taxon>Magnoliopsida</taxon>
        <taxon>Nymphaeales</taxon>
        <taxon>Nymphaeaceae</taxon>
        <taxon>Nymphaea</taxon>
    </lineage>
</organism>
<feature type="region of interest" description="Disordered" evidence="1">
    <location>
        <begin position="173"/>
        <end position="199"/>
    </location>
</feature>
<dbReference type="Gramene" id="NC10G0144650.1">
    <property type="protein sequence ID" value="NC10G0144650.1:cds"/>
    <property type="gene ID" value="NC10G0144650"/>
</dbReference>
<evidence type="ECO:0000256" key="1">
    <source>
        <dbReference type="SAM" id="MobiDB-lite"/>
    </source>
</evidence>
<dbReference type="OrthoDB" id="1406886at2759"/>
<dbReference type="InterPro" id="IPR025322">
    <property type="entry name" value="PADRE_dom"/>
</dbReference>
<protein>
    <submittedName>
        <fullName evidence="2">Uncharacterized protein</fullName>
    </submittedName>
</protein>
<evidence type="ECO:0000313" key="2">
    <source>
        <dbReference type="EMBL" id="VVV56842.1"/>
    </source>
</evidence>
<sequence length="199" mass="21260">MGNCVWRALPGTAGGQGQGQGQAVRVVTSTGGIMEFHSSVTAERITNEFPGQGIFQGYPSPGPLLHNETLVGGHLYYLLPLDHRTKDEAAASADTAPPTVYGAAPYRMSFDSNVLFGRWRRAGAEAFPLCQKASSGVWKVKLVISPDQLAGILAEQSHTEALIDSVRTVAKCSGGYPPPPSSSDEWSLSSGRRTSERER</sequence>
<accession>A0A5K0WWJ5</accession>
<dbReference type="AlphaFoldDB" id="A0A5K0WWJ5"/>
<reference evidence="2" key="1">
    <citation type="submission" date="2019-09" db="EMBL/GenBank/DDBJ databases">
        <authorList>
            <person name="Zhang L."/>
        </authorList>
    </citation>
    <scope>NUCLEOTIDE SEQUENCE</scope>
</reference>
<gene>
    <name evidence="2" type="ORF">NYM_LOCUS4550</name>
</gene>
<dbReference type="EMBL" id="LR721775">
    <property type="protein sequence ID" value="VVV56842.1"/>
    <property type="molecule type" value="Genomic_DNA"/>
</dbReference>
<dbReference type="PANTHER" id="PTHR33148:SF41">
    <property type="entry name" value="DUF4228 DOMAIN PROTEIN"/>
    <property type="match status" value="1"/>
</dbReference>
<dbReference type="OMA" id="SEKHAYG"/>
<dbReference type="Pfam" id="PF14009">
    <property type="entry name" value="PADRE"/>
    <property type="match status" value="1"/>
</dbReference>
<proteinExistence type="predicted"/>